<dbReference type="GO" id="GO:0032259">
    <property type="term" value="P:methylation"/>
    <property type="evidence" value="ECO:0007669"/>
    <property type="project" value="UniProtKB-KW"/>
</dbReference>
<sequence length="283" mass="30507">MARTGAPEAPQATGAVGYAFAPHATHSAEHHRWVAETWDPVTLPRLAATGVTRGWRCLDVGTGSGGLARWLAERVGPTGEVIATDLREPTAPPTEGVRYLTHDIANDPLPEGKFDLIVARLVLQHLPSRQAVLTRLAGALRPGGWLQIDEFDTSYEPPLLTPDAAAERLYRKFLAAKSTALRAAGGHPGWGREVAAAMRNAGLVAIDPRPLVELRDAASASLRLQEHHTRHLRSRLLAAGMTDEELAAVRELMRDPSFLACSSVLYSVQGRRPTTHPTTEGSA</sequence>
<keyword evidence="3" id="KW-1185">Reference proteome</keyword>
<proteinExistence type="predicted"/>
<reference evidence="3" key="1">
    <citation type="submission" date="2023-07" db="EMBL/GenBank/DDBJ databases">
        <title>30 novel species of actinomycetes from the DSMZ collection.</title>
        <authorList>
            <person name="Nouioui I."/>
        </authorList>
    </citation>
    <scope>NUCLEOTIDE SEQUENCE [LARGE SCALE GENOMIC DNA]</scope>
    <source>
        <strain evidence="3">DSM 44915</strain>
    </source>
</reference>
<dbReference type="RefSeq" id="WP_311666557.1">
    <property type="nucleotide sequence ID" value="NZ_JAVREO010000004.1"/>
</dbReference>
<dbReference type="Pfam" id="PF13489">
    <property type="entry name" value="Methyltransf_23"/>
    <property type="match status" value="1"/>
</dbReference>
<keyword evidence="2" id="KW-0489">Methyltransferase</keyword>
<evidence type="ECO:0000313" key="3">
    <source>
        <dbReference type="Proteomes" id="UP001183410"/>
    </source>
</evidence>
<dbReference type="EMBL" id="JAVREO010000004">
    <property type="protein sequence ID" value="MDT0266544.1"/>
    <property type="molecule type" value="Genomic_DNA"/>
</dbReference>
<comment type="caution">
    <text evidence="2">The sequence shown here is derived from an EMBL/GenBank/DDBJ whole genome shotgun (WGS) entry which is preliminary data.</text>
</comment>
<dbReference type="InterPro" id="IPR029063">
    <property type="entry name" value="SAM-dependent_MTases_sf"/>
</dbReference>
<dbReference type="CDD" id="cd02440">
    <property type="entry name" value="AdoMet_MTases"/>
    <property type="match status" value="1"/>
</dbReference>
<dbReference type="Gene3D" id="3.40.50.150">
    <property type="entry name" value="Vaccinia Virus protein VP39"/>
    <property type="match status" value="1"/>
</dbReference>
<dbReference type="PANTHER" id="PTHR43861:SF3">
    <property type="entry name" value="PUTATIVE (AFU_ORTHOLOGUE AFUA_2G14390)-RELATED"/>
    <property type="match status" value="1"/>
</dbReference>
<name>A0ABU2JPA2_9ACTN</name>
<protein>
    <submittedName>
        <fullName evidence="2">Methyltransferase domain-containing protein</fullName>
    </submittedName>
</protein>
<dbReference type="SUPFAM" id="SSF53335">
    <property type="entry name" value="S-adenosyl-L-methionine-dependent methyltransferases"/>
    <property type="match status" value="1"/>
</dbReference>
<dbReference type="PANTHER" id="PTHR43861">
    <property type="entry name" value="TRANS-ACONITATE 2-METHYLTRANSFERASE-RELATED"/>
    <property type="match status" value="1"/>
</dbReference>
<dbReference type="Proteomes" id="UP001183410">
    <property type="component" value="Unassembled WGS sequence"/>
</dbReference>
<accession>A0ABU2JPA2</accession>
<gene>
    <name evidence="2" type="ORF">RM844_09570</name>
</gene>
<organism evidence="2 3">
    <name type="scientific">Streptomyces chisholmiae</name>
    <dbReference type="NCBI Taxonomy" id="3075540"/>
    <lineage>
        <taxon>Bacteria</taxon>
        <taxon>Bacillati</taxon>
        <taxon>Actinomycetota</taxon>
        <taxon>Actinomycetes</taxon>
        <taxon>Kitasatosporales</taxon>
        <taxon>Streptomycetaceae</taxon>
        <taxon>Streptomyces</taxon>
    </lineage>
</organism>
<evidence type="ECO:0000256" key="1">
    <source>
        <dbReference type="ARBA" id="ARBA00022679"/>
    </source>
</evidence>
<evidence type="ECO:0000313" key="2">
    <source>
        <dbReference type="EMBL" id="MDT0266544.1"/>
    </source>
</evidence>
<dbReference type="GO" id="GO:0008168">
    <property type="term" value="F:methyltransferase activity"/>
    <property type="evidence" value="ECO:0007669"/>
    <property type="project" value="UniProtKB-KW"/>
</dbReference>
<keyword evidence="1" id="KW-0808">Transferase</keyword>